<keyword evidence="9" id="KW-1185">Reference proteome</keyword>
<feature type="transmembrane region" description="Helical" evidence="7">
    <location>
        <begin position="370"/>
        <end position="399"/>
    </location>
</feature>
<feature type="transmembrane region" description="Helical" evidence="7">
    <location>
        <begin position="21"/>
        <end position="42"/>
    </location>
</feature>
<feature type="transmembrane region" description="Helical" evidence="7">
    <location>
        <begin position="132"/>
        <end position="153"/>
    </location>
</feature>
<dbReference type="PANTHER" id="PTHR43337">
    <property type="entry name" value="XANTHINE/URACIL PERMEASE C887.17-RELATED"/>
    <property type="match status" value="1"/>
</dbReference>
<dbReference type="InterPro" id="IPR045018">
    <property type="entry name" value="Azg-like"/>
</dbReference>
<evidence type="ECO:0000256" key="7">
    <source>
        <dbReference type="SAM" id="Phobius"/>
    </source>
</evidence>
<protein>
    <submittedName>
        <fullName evidence="8">Permease</fullName>
    </submittedName>
</protein>
<dbReference type="Proteomes" id="UP000248066">
    <property type="component" value="Unassembled WGS sequence"/>
</dbReference>
<keyword evidence="3" id="KW-0813">Transport</keyword>
<comment type="caution">
    <text evidence="8">The sequence shown here is derived from an EMBL/GenBank/DDBJ whole genome shotgun (WGS) entry which is preliminary data.</text>
</comment>
<proteinExistence type="inferred from homology"/>
<keyword evidence="6 7" id="KW-0472">Membrane</keyword>
<evidence type="ECO:0000313" key="9">
    <source>
        <dbReference type="Proteomes" id="UP000248066"/>
    </source>
</evidence>
<feature type="transmembrane region" description="Helical" evidence="7">
    <location>
        <begin position="173"/>
        <end position="190"/>
    </location>
</feature>
<comment type="subcellular location">
    <subcellularLocation>
        <location evidence="1">Membrane</location>
        <topology evidence="1">Multi-pass membrane protein</topology>
    </subcellularLocation>
</comment>
<evidence type="ECO:0000256" key="2">
    <source>
        <dbReference type="ARBA" id="ARBA00005697"/>
    </source>
</evidence>
<feature type="transmembrane region" description="Helical" evidence="7">
    <location>
        <begin position="99"/>
        <end position="120"/>
    </location>
</feature>
<dbReference type="AlphaFoldDB" id="A0A2W0HPK7"/>
<feature type="transmembrane region" description="Helical" evidence="7">
    <location>
        <begin position="234"/>
        <end position="257"/>
    </location>
</feature>
<sequence length="432" mass="45636">MHQKLNNWFQIDQHHTSVRQELAAGTVAFFTIVYIVIVNAAILADAGIPLVAGIVATVLVSFLGSLIMGFWANAPILLVPGMGINAMFVYTFVHSMGLAWQEALAVVTVSGIIFCVIAFTKLAPVITKSIPVSLKEAITVGIGIFLTFIGLQQGGLVVSDASTFVAFGDLTDPRVIATIVTLFVAVALFVRGVPGNFLISILFGTGLAFALGVMGSGETGTMSLAPYGEVFFGFTFTSMLTIAFAAAVFSLVMVIVFENIGLIHGHLNMAGQPEKYKRSLQANAVSVLSCGFLGTSPTVATVESAAGIAAGGRTGLTTVTAGVLFLGSLFFIPFITMIPPSAIAPVLIIIGGLMMQNIQKINLNDFSEGFPAFMVIVLIPLTYSIADGIAFGFVAYPLLKLMLGKRKELSPVLVVISMLFFLNFVLQAWNGS</sequence>
<name>A0A2W0HPK7_9BACI</name>
<evidence type="ECO:0000256" key="5">
    <source>
        <dbReference type="ARBA" id="ARBA00022989"/>
    </source>
</evidence>
<organism evidence="8 9">
    <name type="scientific">Alteribacter lacisalsi</name>
    <dbReference type="NCBI Taxonomy" id="2045244"/>
    <lineage>
        <taxon>Bacteria</taxon>
        <taxon>Bacillati</taxon>
        <taxon>Bacillota</taxon>
        <taxon>Bacilli</taxon>
        <taxon>Bacillales</taxon>
        <taxon>Bacillaceae</taxon>
        <taxon>Alteribacter</taxon>
    </lineage>
</organism>
<dbReference type="RefSeq" id="WP_110519455.1">
    <property type="nucleotide sequence ID" value="NZ_PDOF01000001.1"/>
</dbReference>
<gene>
    <name evidence="8" type="ORF">CR205_10910</name>
</gene>
<evidence type="ECO:0000313" key="8">
    <source>
        <dbReference type="EMBL" id="PYZ99042.1"/>
    </source>
</evidence>
<dbReference type="PANTHER" id="PTHR43337:SF2">
    <property type="entry name" value="XANTHINE_URACIL PERMEASE"/>
    <property type="match status" value="1"/>
</dbReference>
<feature type="transmembrane region" description="Helical" evidence="7">
    <location>
        <begin position="197"/>
        <end position="214"/>
    </location>
</feature>
<keyword evidence="4 7" id="KW-0812">Transmembrane</keyword>
<reference evidence="8 9" key="1">
    <citation type="submission" date="2017-10" db="EMBL/GenBank/DDBJ databases">
        <title>Bacillus sp. nov., a halophilic bacterium isolated from a Yangshapao Lake.</title>
        <authorList>
            <person name="Wang H."/>
        </authorList>
    </citation>
    <scope>NUCLEOTIDE SEQUENCE [LARGE SCALE GENOMIC DNA]</scope>
    <source>
        <strain evidence="8 9">YSP-3</strain>
    </source>
</reference>
<dbReference type="InterPro" id="IPR006043">
    <property type="entry name" value="NCS2"/>
</dbReference>
<evidence type="ECO:0000256" key="3">
    <source>
        <dbReference type="ARBA" id="ARBA00022448"/>
    </source>
</evidence>
<evidence type="ECO:0000256" key="6">
    <source>
        <dbReference type="ARBA" id="ARBA00023136"/>
    </source>
</evidence>
<keyword evidence="5 7" id="KW-1133">Transmembrane helix</keyword>
<dbReference type="OrthoDB" id="9808458at2"/>
<dbReference type="GO" id="GO:0005886">
    <property type="term" value="C:plasma membrane"/>
    <property type="evidence" value="ECO:0007669"/>
    <property type="project" value="TreeGrafter"/>
</dbReference>
<accession>A0A2W0HPK7</accession>
<evidence type="ECO:0000256" key="4">
    <source>
        <dbReference type="ARBA" id="ARBA00022692"/>
    </source>
</evidence>
<dbReference type="EMBL" id="PDOF01000001">
    <property type="protein sequence ID" value="PYZ99042.1"/>
    <property type="molecule type" value="Genomic_DNA"/>
</dbReference>
<feature type="transmembrane region" description="Helical" evidence="7">
    <location>
        <begin position="323"/>
        <end position="350"/>
    </location>
</feature>
<comment type="similarity">
    <text evidence="2">Belongs to the nucleobase:cation symporter-2 (NCS2) (TC 2.A.40) family. Azg-like subfamily.</text>
</comment>
<feature type="transmembrane region" description="Helical" evidence="7">
    <location>
        <begin position="48"/>
        <end position="67"/>
    </location>
</feature>
<evidence type="ECO:0000256" key="1">
    <source>
        <dbReference type="ARBA" id="ARBA00004141"/>
    </source>
</evidence>
<dbReference type="GO" id="GO:0005345">
    <property type="term" value="F:purine nucleobase transmembrane transporter activity"/>
    <property type="evidence" value="ECO:0007669"/>
    <property type="project" value="TreeGrafter"/>
</dbReference>
<dbReference type="Pfam" id="PF00860">
    <property type="entry name" value="Xan_ur_permease"/>
    <property type="match status" value="1"/>
</dbReference>
<feature type="transmembrane region" description="Helical" evidence="7">
    <location>
        <begin position="411"/>
        <end position="429"/>
    </location>
</feature>
<feature type="transmembrane region" description="Helical" evidence="7">
    <location>
        <begin position="74"/>
        <end position="93"/>
    </location>
</feature>